<evidence type="ECO:0000256" key="3">
    <source>
        <dbReference type="ARBA" id="ARBA00022723"/>
    </source>
</evidence>
<protein>
    <recommendedName>
        <fullName evidence="1">Alpha-crystallin B chain</fullName>
    </recommendedName>
    <alternativeName>
        <fullName evidence="6">Alpha(B)-crystallin</fullName>
    </alternativeName>
</protein>
<dbReference type="Proteomes" id="UP000824782">
    <property type="component" value="Unassembled WGS sequence"/>
</dbReference>
<keyword evidence="3" id="KW-0479">Metal-binding</keyword>
<dbReference type="Pfam" id="PF00525">
    <property type="entry name" value="Crystallin"/>
    <property type="match status" value="1"/>
</dbReference>
<dbReference type="InterPro" id="IPR008978">
    <property type="entry name" value="HSP20-like_chaperone"/>
</dbReference>
<reference evidence="10" key="1">
    <citation type="thesis" date="2020" institute="ProQuest LLC" country="789 East Eisenhower Parkway, Ann Arbor, MI, USA">
        <title>Comparative Genomics and Chromosome Evolution.</title>
        <authorList>
            <person name="Mudd A.B."/>
        </authorList>
    </citation>
    <scope>NUCLEOTIDE SEQUENCE</scope>
    <source>
        <strain evidence="10">237g6f4</strain>
        <tissue evidence="10">Blood</tissue>
    </source>
</reference>
<gene>
    <name evidence="10" type="ORF">GDO81_014380</name>
</gene>
<dbReference type="GO" id="GO:0046872">
    <property type="term" value="F:metal ion binding"/>
    <property type="evidence" value="ECO:0007669"/>
    <property type="project" value="UniProtKB-KW"/>
</dbReference>
<keyword evidence="4" id="KW-0862">Zinc</keyword>
<evidence type="ECO:0000256" key="4">
    <source>
        <dbReference type="ARBA" id="ARBA00022833"/>
    </source>
</evidence>
<dbReference type="InterPro" id="IPR003090">
    <property type="entry name" value="Alpha-crystallin_N"/>
</dbReference>
<dbReference type="PANTHER" id="PTHR45640:SF5">
    <property type="entry name" value="ALPHA-CRYSTALLIN B CHAIN"/>
    <property type="match status" value="1"/>
</dbReference>
<dbReference type="PANTHER" id="PTHR45640">
    <property type="entry name" value="HEAT SHOCK PROTEIN HSP-12.2-RELATED"/>
    <property type="match status" value="1"/>
</dbReference>
<dbReference type="GO" id="GO:0042026">
    <property type="term" value="P:protein refolding"/>
    <property type="evidence" value="ECO:0007669"/>
    <property type="project" value="TreeGrafter"/>
</dbReference>
<dbReference type="GO" id="GO:0005212">
    <property type="term" value="F:structural constituent of eye lens"/>
    <property type="evidence" value="ECO:0007669"/>
    <property type="project" value="UniProtKB-KW"/>
</dbReference>
<dbReference type="Pfam" id="PF00011">
    <property type="entry name" value="HSP20"/>
    <property type="match status" value="1"/>
</dbReference>
<evidence type="ECO:0000313" key="11">
    <source>
        <dbReference type="Proteomes" id="UP000824782"/>
    </source>
</evidence>
<dbReference type="Gene3D" id="2.60.40.790">
    <property type="match status" value="1"/>
</dbReference>
<accession>A0AAV7B9V0</accession>
<keyword evidence="11" id="KW-1185">Reference proteome</keyword>
<evidence type="ECO:0000256" key="6">
    <source>
        <dbReference type="ARBA" id="ARBA00030175"/>
    </source>
</evidence>
<dbReference type="InterPro" id="IPR001436">
    <property type="entry name" value="Alpha-crystallin/sHSP_animal"/>
</dbReference>
<dbReference type="PROSITE" id="PS01031">
    <property type="entry name" value="SHSP"/>
    <property type="match status" value="1"/>
</dbReference>
<evidence type="ECO:0000256" key="8">
    <source>
        <dbReference type="RuleBase" id="RU003616"/>
    </source>
</evidence>
<sequence length="238" mass="27268">MGASKRARIMQPFPEFNFGVQGRSTGWTTLYIRPLGLLGDSNTAHFSLTATTTSLRKMDVTIQHPWFRRQFFSFFGPNRLFEQSFGDHLQESELFPTLLSPFYFKYPFLRLPHWIESSLSELRLEKDKFSVNLDVKHFSPEELKVKVVGDYVEITGKHEERQVVTAELVNTDEHGYVSRDFQRRYKIPMDVDPLCITSSLSPDGVLTVTGPRKLADVPERSIPITREEKAAIGAAPKK</sequence>
<evidence type="ECO:0000256" key="1">
    <source>
        <dbReference type="ARBA" id="ARBA00018516"/>
    </source>
</evidence>
<organism evidence="10 11">
    <name type="scientific">Engystomops pustulosus</name>
    <name type="common">Tungara frog</name>
    <name type="synonym">Physalaemus pustulosus</name>
    <dbReference type="NCBI Taxonomy" id="76066"/>
    <lineage>
        <taxon>Eukaryota</taxon>
        <taxon>Metazoa</taxon>
        <taxon>Chordata</taxon>
        <taxon>Craniata</taxon>
        <taxon>Vertebrata</taxon>
        <taxon>Euteleostomi</taxon>
        <taxon>Amphibia</taxon>
        <taxon>Batrachia</taxon>
        <taxon>Anura</taxon>
        <taxon>Neobatrachia</taxon>
        <taxon>Hyloidea</taxon>
        <taxon>Leptodactylidae</taxon>
        <taxon>Leiuperinae</taxon>
        <taxon>Engystomops</taxon>
    </lineage>
</organism>
<dbReference type="GO" id="GO:0005737">
    <property type="term" value="C:cytoplasm"/>
    <property type="evidence" value="ECO:0007669"/>
    <property type="project" value="TreeGrafter"/>
</dbReference>
<dbReference type="InterPro" id="IPR002068">
    <property type="entry name" value="A-crystallin/Hsp20_dom"/>
</dbReference>
<name>A0AAV7B9V0_ENGPU</name>
<dbReference type="GO" id="GO:0043066">
    <property type="term" value="P:negative regulation of apoptotic process"/>
    <property type="evidence" value="ECO:0007669"/>
    <property type="project" value="TreeGrafter"/>
</dbReference>
<dbReference type="SUPFAM" id="SSF49764">
    <property type="entry name" value="HSP20-like chaperones"/>
    <property type="match status" value="1"/>
</dbReference>
<dbReference type="GO" id="GO:0005634">
    <property type="term" value="C:nucleus"/>
    <property type="evidence" value="ECO:0007669"/>
    <property type="project" value="TreeGrafter"/>
</dbReference>
<dbReference type="PRINTS" id="PR00299">
    <property type="entry name" value="ACRYSTALLIN"/>
</dbReference>
<evidence type="ECO:0000256" key="5">
    <source>
        <dbReference type="ARBA" id="ARBA00022990"/>
    </source>
</evidence>
<proteinExistence type="inferred from homology"/>
<dbReference type="GO" id="GO:0009408">
    <property type="term" value="P:response to heat"/>
    <property type="evidence" value="ECO:0007669"/>
    <property type="project" value="TreeGrafter"/>
</dbReference>
<dbReference type="GO" id="GO:0051082">
    <property type="term" value="F:unfolded protein binding"/>
    <property type="evidence" value="ECO:0007669"/>
    <property type="project" value="TreeGrafter"/>
</dbReference>
<evidence type="ECO:0000259" key="9">
    <source>
        <dbReference type="PROSITE" id="PS01031"/>
    </source>
</evidence>
<keyword evidence="2" id="KW-0273">Eye lens protein</keyword>
<evidence type="ECO:0000313" key="10">
    <source>
        <dbReference type="EMBL" id="KAG8569353.1"/>
    </source>
</evidence>
<evidence type="ECO:0000256" key="7">
    <source>
        <dbReference type="PROSITE-ProRule" id="PRU00285"/>
    </source>
</evidence>
<comment type="caution">
    <text evidence="10">The sequence shown here is derived from an EMBL/GenBank/DDBJ whole genome shotgun (WGS) entry which is preliminary data.</text>
</comment>
<feature type="domain" description="SHSP" evidence="9">
    <location>
        <begin position="110"/>
        <end position="227"/>
    </location>
</feature>
<keyword evidence="5" id="KW-0007">Acetylation</keyword>
<dbReference type="AlphaFoldDB" id="A0AAV7B9V0"/>
<comment type="similarity">
    <text evidence="7 8">Belongs to the small heat shock protein (HSP20) family.</text>
</comment>
<evidence type="ECO:0000256" key="2">
    <source>
        <dbReference type="ARBA" id="ARBA00022613"/>
    </source>
</evidence>
<dbReference type="EMBL" id="WNYA01000006">
    <property type="protein sequence ID" value="KAG8569353.1"/>
    <property type="molecule type" value="Genomic_DNA"/>
</dbReference>